<proteinExistence type="predicted"/>
<name>A0ABV2L5R4_9HYPH</name>
<dbReference type="EMBL" id="JBEPMM010000007">
    <property type="protein sequence ID" value="MET3693171.1"/>
    <property type="molecule type" value="Genomic_DNA"/>
</dbReference>
<feature type="domain" description="DUF4145" evidence="1">
    <location>
        <begin position="94"/>
        <end position="166"/>
    </location>
</feature>
<evidence type="ECO:0000313" key="3">
    <source>
        <dbReference type="Proteomes" id="UP001549145"/>
    </source>
</evidence>
<sequence length="217" mass="23846">MQTYNAIQVQAQTNPSQYGELYIWAQRVWRHKPIIEPGFLDVKAHPATNLHLSVCYSCDEVSLCSAYDLVYPTSKTEVFPNTDIPPDAKADFEEAATIVDLSPRGAAALLRLALQKMLKSLGQSGENINQDIAALVQQGLPVAVQRALDVVRVIGNNAVHPGEIDMRDDKATATRLFALVNIIAEAMITQPKQIGAMFEDLPQGAIDAIERRDKPKP</sequence>
<comment type="caution">
    <text evidence="2">The sequence shown here is derived from an EMBL/GenBank/DDBJ whole genome shotgun (WGS) entry which is preliminary data.</text>
</comment>
<dbReference type="InterPro" id="IPR025285">
    <property type="entry name" value="DUF4145"/>
</dbReference>
<gene>
    <name evidence="2" type="ORF">ABID43_002718</name>
</gene>
<protein>
    <recommendedName>
        <fullName evidence="1">DUF4145 domain-containing protein</fullName>
    </recommendedName>
</protein>
<dbReference type="Pfam" id="PF13643">
    <property type="entry name" value="DUF4145"/>
    <property type="match status" value="1"/>
</dbReference>
<reference evidence="2 3" key="1">
    <citation type="submission" date="2024-06" db="EMBL/GenBank/DDBJ databases">
        <title>Genomic Encyclopedia of Type Strains, Phase IV (KMG-IV): sequencing the most valuable type-strain genomes for metagenomic binning, comparative biology and taxonomic classification.</title>
        <authorList>
            <person name="Goeker M."/>
        </authorList>
    </citation>
    <scope>NUCLEOTIDE SEQUENCE [LARGE SCALE GENOMIC DNA]</scope>
    <source>
        <strain evidence="2 3">DSM 21331</strain>
    </source>
</reference>
<evidence type="ECO:0000259" key="1">
    <source>
        <dbReference type="Pfam" id="PF13643"/>
    </source>
</evidence>
<accession>A0ABV2L5R4</accession>
<evidence type="ECO:0000313" key="2">
    <source>
        <dbReference type="EMBL" id="MET3693171.1"/>
    </source>
</evidence>
<keyword evidence="3" id="KW-1185">Reference proteome</keyword>
<dbReference type="RefSeq" id="WP_238282050.1">
    <property type="nucleotide sequence ID" value="NZ_BPQL01000149.1"/>
</dbReference>
<organism evidence="2 3">
    <name type="scientific">Methylobacterium goesingense</name>
    <dbReference type="NCBI Taxonomy" id="243690"/>
    <lineage>
        <taxon>Bacteria</taxon>
        <taxon>Pseudomonadati</taxon>
        <taxon>Pseudomonadota</taxon>
        <taxon>Alphaproteobacteria</taxon>
        <taxon>Hyphomicrobiales</taxon>
        <taxon>Methylobacteriaceae</taxon>
        <taxon>Methylobacterium</taxon>
    </lineage>
</organism>
<dbReference type="Proteomes" id="UP001549145">
    <property type="component" value="Unassembled WGS sequence"/>
</dbReference>